<accession>A0A814B502</accession>
<dbReference type="Proteomes" id="UP000681722">
    <property type="component" value="Unassembled WGS sequence"/>
</dbReference>
<dbReference type="AlphaFoldDB" id="A0A814B502"/>
<evidence type="ECO:0000313" key="2">
    <source>
        <dbReference type="EMBL" id="CAF3703370.1"/>
    </source>
</evidence>
<proteinExistence type="predicted"/>
<dbReference type="EMBL" id="CAJNOQ010001872">
    <property type="protein sequence ID" value="CAF0924465.1"/>
    <property type="molecule type" value="Genomic_DNA"/>
</dbReference>
<gene>
    <name evidence="1" type="ORF">GPM918_LOCUS9839</name>
    <name evidence="2" type="ORF">SRO942_LOCUS9840</name>
</gene>
<organism evidence="1 3">
    <name type="scientific">Didymodactylos carnosus</name>
    <dbReference type="NCBI Taxonomy" id="1234261"/>
    <lineage>
        <taxon>Eukaryota</taxon>
        <taxon>Metazoa</taxon>
        <taxon>Spiralia</taxon>
        <taxon>Gnathifera</taxon>
        <taxon>Rotifera</taxon>
        <taxon>Eurotatoria</taxon>
        <taxon>Bdelloidea</taxon>
        <taxon>Philodinida</taxon>
        <taxon>Philodinidae</taxon>
        <taxon>Didymodactylos</taxon>
    </lineage>
</organism>
<keyword evidence="3" id="KW-1185">Reference proteome</keyword>
<comment type="caution">
    <text evidence="1">The sequence shown here is derived from an EMBL/GenBank/DDBJ whole genome shotgun (WGS) entry which is preliminary data.</text>
</comment>
<dbReference type="EMBL" id="CAJOBC010001872">
    <property type="protein sequence ID" value="CAF3703370.1"/>
    <property type="molecule type" value="Genomic_DNA"/>
</dbReference>
<sequence>MGNVKQKQTTIENGGELNSNIHQFSVECITKTVHPSHYINQFHLKNMIGDNSEVLSNVYFTRLEVSNDGQYILVYENQNKLLILFDKDRQLAQIEWNNNNQLRSLQWSSYFQKFLILSKNHLAKFNCKTYEIEIIPEIKQTDDPDTSISSMTTNDDHLILCHSFGLSLEHWSLSKMKLIRKTENLSKYGDIHEIRLSEPPSSIMAMNVYSRSDSTFVIDFFDIHSVRRTRRLMPPSSTCAIPCLQFLTVLPNSNQWIVQIKEFNEYYLLDSTTGELKELNLNMMGLEDGEFITHIRLFDNGKYWTFIRCLEKQDCFDVELKIVKNE</sequence>
<dbReference type="SUPFAM" id="SSF82171">
    <property type="entry name" value="DPP6 N-terminal domain-like"/>
    <property type="match status" value="1"/>
</dbReference>
<reference evidence="1" key="1">
    <citation type="submission" date="2021-02" db="EMBL/GenBank/DDBJ databases">
        <authorList>
            <person name="Nowell W R."/>
        </authorList>
    </citation>
    <scope>NUCLEOTIDE SEQUENCE</scope>
</reference>
<dbReference type="Proteomes" id="UP000663829">
    <property type="component" value="Unassembled WGS sequence"/>
</dbReference>
<evidence type="ECO:0000313" key="3">
    <source>
        <dbReference type="Proteomes" id="UP000663829"/>
    </source>
</evidence>
<protein>
    <submittedName>
        <fullName evidence="1">Uncharacterized protein</fullName>
    </submittedName>
</protein>
<evidence type="ECO:0000313" key="1">
    <source>
        <dbReference type="EMBL" id="CAF0924465.1"/>
    </source>
</evidence>
<name>A0A814B502_9BILA</name>
<dbReference type="OrthoDB" id="10015353at2759"/>